<accession>A0A1H3GML3</accession>
<keyword evidence="3" id="KW-1185">Reference proteome</keyword>
<organism evidence="2 3">
    <name type="scientific">Geodermatophilus africanus</name>
    <dbReference type="NCBI Taxonomy" id="1137993"/>
    <lineage>
        <taxon>Bacteria</taxon>
        <taxon>Bacillati</taxon>
        <taxon>Actinomycetota</taxon>
        <taxon>Actinomycetes</taxon>
        <taxon>Geodermatophilales</taxon>
        <taxon>Geodermatophilaceae</taxon>
        <taxon>Geodermatophilus</taxon>
    </lineage>
</organism>
<keyword evidence="1" id="KW-1133">Transmembrane helix</keyword>
<reference evidence="3" key="1">
    <citation type="submission" date="2016-10" db="EMBL/GenBank/DDBJ databases">
        <authorList>
            <person name="Varghese N."/>
            <person name="Submissions S."/>
        </authorList>
    </citation>
    <scope>NUCLEOTIDE SEQUENCE [LARGE SCALE GENOMIC DNA]</scope>
    <source>
        <strain evidence="3">DSM 45422</strain>
    </source>
</reference>
<gene>
    <name evidence="2" type="ORF">SAMN05660209_01936</name>
</gene>
<keyword evidence="1" id="KW-0812">Transmembrane</keyword>
<sequence length="154" mass="17226">MESNEVSDRAAAEAGLAALRSQRAALAERAMQPWWYDALLSLLLFGFISSYSLRNNWVTLAAVVVFLLCLRGMVVLYQRHTGFWVHGFRKGRTRKAIRVWFGCVVVVLAAGFTAELALDLRGAMVVAGAVLAVALLLVNRWWSRIYIAELRGER</sequence>
<dbReference type="EMBL" id="FNOT01000004">
    <property type="protein sequence ID" value="SDY04531.1"/>
    <property type="molecule type" value="Genomic_DNA"/>
</dbReference>
<feature type="transmembrane region" description="Helical" evidence="1">
    <location>
        <begin position="34"/>
        <end position="51"/>
    </location>
</feature>
<proteinExistence type="predicted"/>
<dbReference type="OrthoDB" id="5192819at2"/>
<dbReference type="Proteomes" id="UP000198921">
    <property type="component" value="Unassembled WGS sequence"/>
</dbReference>
<dbReference type="AlphaFoldDB" id="A0A1H3GML3"/>
<evidence type="ECO:0000313" key="3">
    <source>
        <dbReference type="Proteomes" id="UP000198921"/>
    </source>
</evidence>
<feature type="transmembrane region" description="Helical" evidence="1">
    <location>
        <begin position="123"/>
        <end position="142"/>
    </location>
</feature>
<name>A0A1H3GML3_9ACTN</name>
<dbReference type="RefSeq" id="WP_091154338.1">
    <property type="nucleotide sequence ID" value="NZ_FNOT01000004.1"/>
</dbReference>
<evidence type="ECO:0000313" key="2">
    <source>
        <dbReference type="EMBL" id="SDY04531.1"/>
    </source>
</evidence>
<feature type="transmembrane region" description="Helical" evidence="1">
    <location>
        <begin position="57"/>
        <end position="77"/>
    </location>
</feature>
<evidence type="ECO:0000256" key="1">
    <source>
        <dbReference type="SAM" id="Phobius"/>
    </source>
</evidence>
<feature type="transmembrane region" description="Helical" evidence="1">
    <location>
        <begin position="97"/>
        <end position="117"/>
    </location>
</feature>
<dbReference type="STRING" id="1137993.SAMN05660209_01936"/>
<protein>
    <submittedName>
        <fullName evidence="2">Uncharacterized protein</fullName>
    </submittedName>
</protein>
<keyword evidence="1" id="KW-0472">Membrane</keyword>